<reference evidence="8" key="1">
    <citation type="journal article" date="2014" name="Genome Announc.">
        <title>Genome sequence and annotation of Acremonium chrysogenum, producer of the beta-lactam antibiotic cephalosporin C.</title>
        <authorList>
            <person name="Terfehr D."/>
            <person name="Dahlmann T.A."/>
            <person name="Specht T."/>
            <person name="Zadra I."/>
            <person name="Kuernsteiner H."/>
            <person name="Kueck U."/>
        </authorList>
    </citation>
    <scope>NUCLEOTIDE SEQUENCE [LARGE SCALE GENOMIC DNA]</scope>
    <source>
        <strain evidence="8">ATCC 11550 / CBS 779.69 / DSM 880 / IAM 14645 / JCM 23072 / IMI 49137</strain>
    </source>
</reference>
<evidence type="ECO:0000256" key="3">
    <source>
        <dbReference type="ARBA" id="ARBA00022827"/>
    </source>
</evidence>
<organism evidence="7 8">
    <name type="scientific">Hapsidospora chrysogenum (strain ATCC 11550 / CBS 779.69 / DSM 880 / IAM 14645 / JCM 23072 / IMI 49137)</name>
    <name type="common">Acremonium chrysogenum</name>
    <dbReference type="NCBI Taxonomy" id="857340"/>
    <lineage>
        <taxon>Eukaryota</taxon>
        <taxon>Fungi</taxon>
        <taxon>Dikarya</taxon>
        <taxon>Ascomycota</taxon>
        <taxon>Pezizomycotina</taxon>
        <taxon>Sordariomycetes</taxon>
        <taxon>Hypocreomycetidae</taxon>
        <taxon>Hypocreales</taxon>
        <taxon>Bionectriaceae</taxon>
        <taxon>Hapsidospora</taxon>
    </lineage>
</organism>
<dbReference type="InterPro" id="IPR020946">
    <property type="entry name" value="Flavin_mOase-like"/>
</dbReference>
<dbReference type="GO" id="GO:0050661">
    <property type="term" value="F:NADP binding"/>
    <property type="evidence" value="ECO:0007669"/>
    <property type="project" value="InterPro"/>
</dbReference>
<evidence type="ECO:0000256" key="5">
    <source>
        <dbReference type="ARBA" id="ARBA00023002"/>
    </source>
</evidence>
<keyword evidence="3" id="KW-0274">FAD</keyword>
<keyword evidence="6" id="KW-0472">Membrane</keyword>
<comment type="caution">
    <text evidence="7">The sequence shown here is derived from an EMBL/GenBank/DDBJ whole genome shotgun (WGS) entry which is preliminary data.</text>
</comment>
<dbReference type="EMBL" id="JPKY01000003">
    <property type="protein sequence ID" value="KFH48449.1"/>
    <property type="molecule type" value="Genomic_DNA"/>
</dbReference>
<keyword evidence="7" id="KW-0503">Monooxygenase</keyword>
<keyword evidence="4" id="KW-0521">NADP</keyword>
<dbReference type="GO" id="GO:0050660">
    <property type="term" value="F:flavin adenine dinucleotide binding"/>
    <property type="evidence" value="ECO:0007669"/>
    <property type="project" value="InterPro"/>
</dbReference>
<dbReference type="InterPro" id="IPR000960">
    <property type="entry name" value="Flavin_mOase"/>
</dbReference>
<keyword evidence="2" id="KW-0285">Flavoprotein</keyword>
<dbReference type="PANTHER" id="PTHR23023">
    <property type="entry name" value="DIMETHYLANILINE MONOOXYGENASE"/>
    <property type="match status" value="1"/>
</dbReference>
<feature type="transmembrane region" description="Helical" evidence="6">
    <location>
        <begin position="536"/>
        <end position="564"/>
    </location>
</feature>
<keyword evidence="8" id="KW-1185">Reference proteome</keyword>
<keyword evidence="6" id="KW-0812">Transmembrane</keyword>
<keyword evidence="6" id="KW-1133">Transmembrane helix</keyword>
<evidence type="ECO:0000256" key="6">
    <source>
        <dbReference type="SAM" id="Phobius"/>
    </source>
</evidence>
<dbReference type="PRINTS" id="PR00370">
    <property type="entry name" value="FMOXYGENASE"/>
</dbReference>
<gene>
    <name evidence="7" type="ORF">ACRE_005950</name>
</gene>
<dbReference type="SUPFAM" id="SSF51905">
    <property type="entry name" value="FAD/NAD(P)-binding domain"/>
    <property type="match status" value="1"/>
</dbReference>
<comment type="similarity">
    <text evidence="1">Belongs to the FMO family.</text>
</comment>
<sequence length="591" mass="65664">MWTGLKVAVIGGGASGLATLKFLLHAHEYFPIPPIDARLFEADNEIGGTFVRRVYEDGELVSSKYLTAFSDFRLPRDAPDFITPATYVQYLKDYATRFGLWDAINLSAQVESVHYLGDSKRHIVRVRNGGGLVEWLVDAVAVCSGLNVNPRIPEIEGINKVPKVLHSSQLKAREQFGSDTNVVVLGAGETAMDMAHLAVTSPTKSVTICHKGGFFCAPKIIPVPRASSLEEARRNKPVDTSVASLFDTAYAHPALQRSPLLWFAYDHWIRKMHLLISGTEEGPDQWVGHMSKERKHVDAIFLVKSDRALPYISAGHRSESLWNKIRTAVLNVPIKDTGGRKIDVMSWPEEVDDQGFMTVNDGKGVSRRIKPDVVVLATGYDTKFPFLDKSNPTLADTDVRCVYKHDRVDVGFIGFVRPSIGAIPPLAEMQAQFWILRLLQHHYPEQKLHARAGYDLFTAKRGVDHESYAYQLALDMGSAPTISFVASKGCKVLYTWAMGSNFNPKFRLVGPWKWEDGAAEIMATELFDVVKRSGGYVYLATYTIVPFFVFGAISLVLYALLAVLRPFRGLAKAVAKTSTVTENGAEEKRKE</sequence>
<evidence type="ECO:0000256" key="4">
    <source>
        <dbReference type="ARBA" id="ARBA00022857"/>
    </source>
</evidence>
<keyword evidence="5" id="KW-0560">Oxidoreductase</keyword>
<dbReference type="InterPro" id="IPR050346">
    <property type="entry name" value="FMO-like"/>
</dbReference>
<dbReference type="STRING" id="857340.A0A086TGG7"/>
<evidence type="ECO:0000313" key="8">
    <source>
        <dbReference type="Proteomes" id="UP000029964"/>
    </source>
</evidence>
<evidence type="ECO:0000256" key="2">
    <source>
        <dbReference type="ARBA" id="ARBA00022630"/>
    </source>
</evidence>
<dbReference type="AlphaFoldDB" id="A0A086TGG7"/>
<dbReference type="Proteomes" id="UP000029964">
    <property type="component" value="Unassembled WGS sequence"/>
</dbReference>
<evidence type="ECO:0000313" key="7">
    <source>
        <dbReference type="EMBL" id="KFH48449.1"/>
    </source>
</evidence>
<dbReference type="Gene3D" id="3.50.50.60">
    <property type="entry name" value="FAD/NAD(P)-binding domain"/>
    <property type="match status" value="1"/>
</dbReference>
<accession>A0A086TGG7</accession>
<dbReference type="HOGENOM" id="CLU_006909_7_5_1"/>
<dbReference type="InterPro" id="IPR036188">
    <property type="entry name" value="FAD/NAD-bd_sf"/>
</dbReference>
<dbReference type="GO" id="GO:0004499">
    <property type="term" value="F:N,N-dimethylaniline monooxygenase activity"/>
    <property type="evidence" value="ECO:0007669"/>
    <property type="project" value="InterPro"/>
</dbReference>
<dbReference type="Pfam" id="PF00743">
    <property type="entry name" value="FMO-like"/>
    <property type="match status" value="2"/>
</dbReference>
<proteinExistence type="inferred from homology"/>
<dbReference type="OrthoDB" id="10254665at2759"/>
<protein>
    <submittedName>
        <fullName evidence="7">Dimethylaniline monooxygenase [N-oxide-forming]-like protein</fullName>
    </submittedName>
</protein>
<dbReference type="PIRSF" id="PIRSF000332">
    <property type="entry name" value="FMO"/>
    <property type="match status" value="1"/>
</dbReference>
<evidence type="ECO:0000256" key="1">
    <source>
        <dbReference type="ARBA" id="ARBA00009183"/>
    </source>
</evidence>
<name>A0A086TGG7_HAPC1</name>